<keyword evidence="3" id="KW-1185">Reference proteome</keyword>
<dbReference type="InParanoid" id="A0A494G9I5"/>
<dbReference type="PaxDb" id="4081-Solyc00g060810.2.1"/>
<dbReference type="RefSeq" id="XP_004253390.1">
    <property type="nucleotide sequence ID" value="XM_004253342.4"/>
</dbReference>
<dbReference type="OrthoDB" id="1858121at2759"/>
<evidence type="ECO:0000313" key="3">
    <source>
        <dbReference type="Proteomes" id="UP000004994"/>
    </source>
</evidence>
<dbReference type="SUPFAM" id="SSF55961">
    <property type="entry name" value="Bet v1-like"/>
    <property type="match status" value="1"/>
</dbReference>
<accession>A0A494G9I5</accession>
<gene>
    <name evidence="2" type="primary">LOC101268378</name>
</gene>
<name>A0A494G9I5_SOLLC</name>
<protein>
    <recommendedName>
        <fullName evidence="1">Bet v I/Major latex protein domain-containing protein</fullName>
    </recommendedName>
</protein>
<dbReference type="InterPro" id="IPR023393">
    <property type="entry name" value="START-like_dom_sf"/>
</dbReference>
<dbReference type="Proteomes" id="UP000004994">
    <property type="component" value="Unassembled WGS sequence"/>
</dbReference>
<reference evidence="2" key="1">
    <citation type="journal article" date="2012" name="Nature">
        <title>The tomato genome sequence provides insights into fleshy fruit evolution.</title>
        <authorList>
            <consortium name="Tomato Genome Consortium"/>
        </authorList>
    </citation>
    <scope>NUCLEOTIDE SEQUENCE [LARGE SCALE GENOMIC DNA]</scope>
    <source>
        <strain evidence="2">cv. Heinz 1706</strain>
    </source>
</reference>
<dbReference type="AlphaFoldDB" id="A0A494G9I5"/>
<proteinExistence type="predicted"/>
<organism evidence="2">
    <name type="scientific">Solanum lycopersicum</name>
    <name type="common">Tomato</name>
    <name type="synonym">Lycopersicon esculentum</name>
    <dbReference type="NCBI Taxonomy" id="4081"/>
    <lineage>
        <taxon>Eukaryota</taxon>
        <taxon>Viridiplantae</taxon>
        <taxon>Streptophyta</taxon>
        <taxon>Embryophyta</taxon>
        <taxon>Tracheophyta</taxon>
        <taxon>Spermatophyta</taxon>
        <taxon>Magnoliopsida</taxon>
        <taxon>eudicotyledons</taxon>
        <taxon>Gunneridae</taxon>
        <taxon>Pentapetalae</taxon>
        <taxon>asterids</taxon>
        <taxon>lamiids</taxon>
        <taxon>Solanales</taxon>
        <taxon>Solanaceae</taxon>
        <taxon>Solanoideae</taxon>
        <taxon>Solaneae</taxon>
        <taxon>Solanum</taxon>
        <taxon>Solanum subgen. Lycopersicon</taxon>
    </lineage>
</organism>
<dbReference type="Gramene" id="Solyc00g060810.3.1">
    <property type="protein sequence ID" value="Solyc00g060810.3.1"/>
    <property type="gene ID" value="Solyc00g060810.3"/>
</dbReference>
<evidence type="ECO:0000313" key="2">
    <source>
        <dbReference type="EnsemblPlants" id="Solyc00g060810.3.1"/>
    </source>
</evidence>
<sequence length="146" mass="16566">MGLKGKLSASIEINCGGHLMYDYLYTKPHLIPNITPSKILSFEFIEGEIIKVGSVIRWKYNDDGKDKIVEEVFEAIDPESKSITSKIIGGDMLELYDSFTFISSSDQQWATWTFLYKKKTEETPEPLALLGFLIGVTKDIENHLLK</sequence>
<dbReference type="PANTHER" id="PTHR31907">
    <property type="entry name" value="MLP-LIKE PROTEIN 423"/>
    <property type="match status" value="1"/>
</dbReference>
<dbReference type="Pfam" id="PF00407">
    <property type="entry name" value="Bet_v_1"/>
    <property type="match status" value="1"/>
</dbReference>
<reference evidence="2" key="2">
    <citation type="submission" date="2019-04" db="UniProtKB">
        <authorList>
            <consortium name="EnsemblPlants"/>
        </authorList>
    </citation>
    <scope>IDENTIFICATION</scope>
    <source>
        <strain evidence="2">cv. Heinz 1706</strain>
    </source>
</reference>
<dbReference type="Gene3D" id="3.30.530.20">
    <property type="match status" value="1"/>
</dbReference>
<dbReference type="SMART" id="SM01037">
    <property type="entry name" value="Bet_v_1"/>
    <property type="match status" value="1"/>
</dbReference>
<dbReference type="GeneID" id="101268378"/>
<evidence type="ECO:0000259" key="1">
    <source>
        <dbReference type="SMART" id="SM01037"/>
    </source>
</evidence>
<dbReference type="InterPro" id="IPR000916">
    <property type="entry name" value="Bet_v_I/MLP"/>
</dbReference>
<dbReference type="KEGG" id="sly:101268378"/>
<dbReference type="GO" id="GO:0006952">
    <property type="term" value="P:defense response"/>
    <property type="evidence" value="ECO:0007669"/>
    <property type="project" value="InterPro"/>
</dbReference>
<feature type="domain" description="Bet v I/Major latex protein" evidence="1">
    <location>
        <begin position="2"/>
        <end position="146"/>
    </location>
</feature>
<dbReference type="InterPro" id="IPR051761">
    <property type="entry name" value="MLP-like_ligand-binding"/>
</dbReference>
<dbReference type="EnsemblPlants" id="Solyc00g060810.3.1">
    <property type="protein sequence ID" value="Solyc00g060810.3.1"/>
    <property type="gene ID" value="Solyc00g060810.3"/>
</dbReference>